<dbReference type="SUPFAM" id="SSF103473">
    <property type="entry name" value="MFS general substrate transporter"/>
    <property type="match status" value="1"/>
</dbReference>
<organism evidence="3 4">
    <name type="scientific">Streptomyces milbemycinicus</name>
    <dbReference type="NCBI Taxonomy" id="476552"/>
    <lineage>
        <taxon>Bacteria</taxon>
        <taxon>Bacillati</taxon>
        <taxon>Actinomycetota</taxon>
        <taxon>Actinomycetes</taxon>
        <taxon>Kitasatosporales</taxon>
        <taxon>Streptomycetaceae</taxon>
        <taxon>Streptomyces</taxon>
    </lineage>
</organism>
<dbReference type="InterPro" id="IPR036259">
    <property type="entry name" value="MFS_trans_sf"/>
</dbReference>
<gene>
    <name evidence="3" type="ORF">ACI2L5_01705</name>
</gene>
<keyword evidence="2" id="KW-1133">Transmembrane helix</keyword>
<evidence type="ECO:0000256" key="2">
    <source>
        <dbReference type="SAM" id="Phobius"/>
    </source>
</evidence>
<feature type="transmembrane region" description="Helical" evidence="2">
    <location>
        <begin position="70"/>
        <end position="91"/>
    </location>
</feature>
<evidence type="ECO:0000256" key="1">
    <source>
        <dbReference type="SAM" id="MobiDB-lite"/>
    </source>
</evidence>
<evidence type="ECO:0000313" key="4">
    <source>
        <dbReference type="Proteomes" id="UP001620295"/>
    </source>
</evidence>
<evidence type="ECO:0008006" key="5">
    <source>
        <dbReference type="Google" id="ProtNLM"/>
    </source>
</evidence>
<dbReference type="RefSeq" id="WP_404745431.1">
    <property type="nucleotide sequence ID" value="NZ_JBJDQH010000001.1"/>
</dbReference>
<keyword evidence="2" id="KW-0812">Transmembrane</keyword>
<name>A0ABW8LCI7_9ACTN</name>
<feature type="transmembrane region" description="Helical" evidence="2">
    <location>
        <begin position="39"/>
        <end position="58"/>
    </location>
</feature>
<evidence type="ECO:0000313" key="3">
    <source>
        <dbReference type="EMBL" id="MFK4263642.1"/>
    </source>
</evidence>
<feature type="compositionally biased region" description="Low complexity" evidence="1">
    <location>
        <begin position="119"/>
        <end position="130"/>
    </location>
</feature>
<reference evidence="3 4" key="1">
    <citation type="submission" date="2024-11" db="EMBL/GenBank/DDBJ databases">
        <title>The Natural Products Discovery Center: Release of the First 8490 Sequenced Strains for Exploring Actinobacteria Biosynthetic Diversity.</title>
        <authorList>
            <person name="Kalkreuter E."/>
            <person name="Kautsar S.A."/>
            <person name="Yang D."/>
            <person name="Bader C.D."/>
            <person name="Teijaro C.N."/>
            <person name="Fluegel L."/>
            <person name="Davis C.M."/>
            <person name="Simpson J.R."/>
            <person name="Lauterbach L."/>
            <person name="Steele A.D."/>
            <person name="Gui C."/>
            <person name="Meng S."/>
            <person name="Li G."/>
            <person name="Viehrig K."/>
            <person name="Ye F."/>
            <person name="Su P."/>
            <person name="Kiefer A.F."/>
            <person name="Nichols A."/>
            <person name="Cepeda A.J."/>
            <person name="Yan W."/>
            <person name="Fan B."/>
            <person name="Jiang Y."/>
            <person name="Adhikari A."/>
            <person name="Zheng C.-J."/>
            <person name="Schuster L."/>
            <person name="Cowan T.M."/>
            <person name="Smanski M.J."/>
            <person name="Chevrette M.G."/>
            <person name="De Carvalho L.P.S."/>
            <person name="Shen B."/>
        </authorList>
    </citation>
    <scope>NUCLEOTIDE SEQUENCE [LARGE SCALE GENOMIC DNA]</scope>
    <source>
        <strain evidence="3 4">NPDC020863</strain>
    </source>
</reference>
<sequence>MPAPWVSSPAPSRTTAPAQQTVSIRSEPTTLRSSRLRPALAACATTTGGVLATYSYIAPLLTDQAGIASGLVPLVLVLVGFVVGALVGSIVRRRLGDSSPRLRMRRPRGTRTLEPDGPTPATSSAASTPE</sequence>
<dbReference type="Gene3D" id="1.20.1250.20">
    <property type="entry name" value="MFS general substrate transporter like domains"/>
    <property type="match status" value="1"/>
</dbReference>
<feature type="region of interest" description="Disordered" evidence="1">
    <location>
        <begin position="96"/>
        <end position="130"/>
    </location>
</feature>
<protein>
    <recommendedName>
        <fullName evidence="5">Lipopolysaccharide assembly protein A domain-containing protein</fullName>
    </recommendedName>
</protein>
<comment type="caution">
    <text evidence="3">The sequence shown here is derived from an EMBL/GenBank/DDBJ whole genome shotgun (WGS) entry which is preliminary data.</text>
</comment>
<keyword evidence="4" id="KW-1185">Reference proteome</keyword>
<keyword evidence="2" id="KW-0472">Membrane</keyword>
<dbReference type="EMBL" id="JBJDQH010000001">
    <property type="protein sequence ID" value="MFK4263642.1"/>
    <property type="molecule type" value="Genomic_DNA"/>
</dbReference>
<feature type="compositionally biased region" description="Polar residues" evidence="1">
    <location>
        <begin position="9"/>
        <end position="30"/>
    </location>
</feature>
<proteinExistence type="predicted"/>
<dbReference type="Proteomes" id="UP001620295">
    <property type="component" value="Unassembled WGS sequence"/>
</dbReference>
<feature type="region of interest" description="Disordered" evidence="1">
    <location>
        <begin position="1"/>
        <end position="30"/>
    </location>
</feature>
<accession>A0ABW8LCI7</accession>